<evidence type="ECO:0000313" key="3">
    <source>
        <dbReference type="EMBL" id="AWM38786.1"/>
    </source>
</evidence>
<sequence length="888" mass="94981">MPHAPARLTLISAALMALASPAPAQVNEPPRPEKVKIEIRYRIRADRDERVRQYTDLQKFLAKLGFDDARKNDPDYDLEIFEPTAERMTGTIAGAKALSVLDSPRVQNVLFEPADFVRPDADKPVAVKLGLRGGYLPGTQQQLHRQTVEHLAQLGFVESLGYDTRGYTLVRGALPSKSVDVLVKDLRYEPNGWFAPRTRVAQLPAPLSDRNPIRWAEVLPHTEFAAPLAPPAVLPAQLKYSADLRAALLAPGTRGAQLRVEVIFRERIEDLQTFKIALRGRYAGASVDGVIGNIVHVRLPRAEFVELLAQEPGVVGLRLPRQGTETVTTGTGEKAEAVADALKSSRLDELHKRGYTGAGVKVVLIGSDFTGAAQLIGSELPRRTKVLDLTTELAPDLIPFKSDPARVGAGVPAAKALAAAAPDAELVLVRIDPGCYFHLNTVLKLTRGELEYTEALQSRLAELSSRLSAFEDDRDRAIAAYKTAFADLTDNEVAVAQRKKAKADLDAVMARERELTTLSGRLTTYQNEITRTLAGAQVIVNTLVWESGYPLDSINEFARTIDARATGPAHRVVKGIPAKPPQHVWVQAASASGAAVWGGPFLDANRDGLMEFAPPKSKLPADSWSSTLNFLGTRAATGTVTPELLAGAKLRIVVQWREAANPNFPDADTPAQPLTLRLLRQIDPTGAKQSSDELAEEARSVNVPQLIYRTPTLLVFEQMLEFTVATPGRYALAVESPGAPDALLPVLRREVEIYPRIAIDTVGIAASAPKVVFRSFTSPTAGVGTPGDALGAITVGADLPGTLVGGGTGLTLRGKPDVLGPGALSFGTQAASGSGVATGFVGGATALLVQLGAAGPNVFSSTGIDGTKKLQLPPAWLNVLPQGPRVKQ</sequence>
<accession>A0A2Z3H5F1</accession>
<gene>
    <name evidence="3" type="ORF">C1280_18520</name>
</gene>
<dbReference type="RefSeq" id="WP_010036317.1">
    <property type="nucleotide sequence ID" value="NZ_CP025958.1"/>
</dbReference>
<proteinExistence type="predicted"/>
<feature type="chain" id="PRO_5016361769" evidence="2">
    <location>
        <begin position="25"/>
        <end position="888"/>
    </location>
</feature>
<name>A0A2Z3H5F1_9BACT</name>
<feature type="coiled-coil region" evidence="1">
    <location>
        <begin position="453"/>
        <end position="480"/>
    </location>
</feature>
<evidence type="ECO:0000256" key="2">
    <source>
        <dbReference type="SAM" id="SignalP"/>
    </source>
</evidence>
<organism evidence="3 4">
    <name type="scientific">Gemmata obscuriglobus</name>
    <dbReference type="NCBI Taxonomy" id="114"/>
    <lineage>
        <taxon>Bacteria</taxon>
        <taxon>Pseudomonadati</taxon>
        <taxon>Planctomycetota</taxon>
        <taxon>Planctomycetia</taxon>
        <taxon>Gemmatales</taxon>
        <taxon>Gemmataceae</taxon>
        <taxon>Gemmata</taxon>
    </lineage>
</organism>
<keyword evidence="1" id="KW-0175">Coiled coil</keyword>
<keyword evidence="2" id="KW-0732">Signal</keyword>
<protein>
    <submittedName>
        <fullName evidence="3">Uncharacterized protein</fullName>
    </submittedName>
</protein>
<reference evidence="3 4" key="1">
    <citation type="submission" date="2018-01" db="EMBL/GenBank/DDBJ databases">
        <title>G. obscuriglobus.</title>
        <authorList>
            <person name="Franke J."/>
            <person name="Blomberg W."/>
            <person name="Selmecki A."/>
        </authorList>
    </citation>
    <scope>NUCLEOTIDE SEQUENCE [LARGE SCALE GENOMIC DNA]</scope>
    <source>
        <strain evidence="3 4">DSM 5831</strain>
    </source>
</reference>
<dbReference type="Proteomes" id="UP000245802">
    <property type="component" value="Chromosome"/>
</dbReference>
<evidence type="ECO:0000256" key="1">
    <source>
        <dbReference type="SAM" id="Coils"/>
    </source>
</evidence>
<feature type="signal peptide" evidence="2">
    <location>
        <begin position="1"/>
        <end position="24"/>
    </location>
</feature>
<dbReference type="EMBL" id="CP025958">
    <property type="protein sequence ID" value="AWM38786.1"/>
    <property type="molecule type" value="Genomic_DNA"/>
</dbReference>
<evidence type="ECO:0000313" key="4">
    <source>
        <dbReference type="Proteomes" id="UP000245802"/>
    </source>
</evidence>
<dbReference type="KEGG" id="gog:C1280_18520"/>
<keyword evidence="4" id="KW-1185">Reference proteome</keyword>
<dbReference type="OrthoDB" id="244246at2"/>
<dbReference type="AlphaFoldDB" id="A0A2Z3H5F1"/>